<dbReference type="AlphaFoldDB" id="A0A0B3SC69"/>
<protein>
    <submittedName>
        <fullName evidence="4">RNA polymerase sigma factor</fullName>
    </submittedName>
</protein>
<dbReference type="InterPro" id="IPR013325">
    <property type="entry name" value="RNA_pol_sigma_r2"/>
</dbReference>
<keyword evidence="2" id="KW-0731">Sigma factor</keyword>
<dbReference type="Pfam" id="PF04542">
    <property type="entry name" value="Sigma70_r2"/>
    <property type="match status" value="1"/>
</dbReference>
<reference evidence="4 5" key="1">
    <citation type="submission" date="2014-10" db="EMBL/GenBank/DDBJ databases">
        <title>Genome sequence of Ponticoccus sp. strain UMTAT08 isolated from clonal culture of toxic dinoflagellate Alexandrium tamiyavanichii.</title>
        <authorList>
            <person name="Gan H.Y."/>
            <person name="Muhd D.-D."/>
            <person name="Mohd Noor M.E."/>
            <person name="Yeong Y.S."/>
            <person name="Usup G."/>
        </authorList>
    </citation>
    <scope>NUCLEOTIDE SEQUENCE [LARGE SCALE GENOMIC DNA]</scope>
    <source>
        <strain evidence="4 5">UMTAT08</strain>
    </source>
</reference>
<dbReference type="SUPFAM" id="SSF88946">
    <property type="entry name" value="Sigma2 domain of RNA polymerase sigma factors"/>
    <property type="match status" value="1"/>
</dbReference>
<sequence length="183" mass="20255">MTAQDEIEALLGQVAGGDRGAFRRLYAAMAPRLYGLALRILRDEMLAQDILEEVFTGVWKDAGQYRGALAAPETWLVTITRDAAIARLGVERAAGRMAGPLEITERLYATRPETEDLAGMRDEARALEICLRELPRARADMLRHAYLYGATYDDLARSAGTSKTALRAAVRTDLVQVRECLSR</sequence>
<evidence type="ECO:0000256" key="2">
    <source>
        <dbReference type="ARBA" id="ARBA00023082"/>
    </source>
</evidence>
<name>A0A0B3SC69_9RHOB</name>
<dbReference type="OrthoDB" id="9803470at2"/>
<keyword evidence="3" id="KW-0804">Transcription</keyword>
<organism evidence="4 5">
    <name type="scientific">Mameliella alba</name>
    <dbReference type="NCBI Taxonomy" id="561184"/>
    <lineage>
        <taxon>Bacteria</taxon>
        <taxon>Pseudomonadati</taxon>
        <taxon>Pseudomonadota</taxon>
        <taxon>Alphaproteobacteria</taxon>
        <taxon>Rhodobacterales</taxon>
        <taxon>Roseobacteraceae</taxon>
        <taxon>Mameliella</taxon>
    </lineage>
</organism>
<dbReference type="GO" id="GO:0016987">
    <property type="term" value="F:sigma factor activity"/>
    <property type="evidence" value="ECO:0007669"/>
    <property type="project" value="UniProtKB-KW"/>
</dbReference>
<dbReference type="GO" id="GO:0006352">
    <property type="term" value="P:DNA-templated transcription initiation"/>
    <property type="evidence" value="ECO:0007669"/>
    <property type="project" value="InterPro"/>
</dbReference>
<evidence type="ECO:0000313" key="5">
    <source>
        <dbReference type="Proteomes" id="UP000030960"/>
    </source>
</evidence>
<dbReference type="Gene3D" id="1.10.1740.10">
    <property type="match status" value="1"/>
</dbReference>
<dbReference type="PANTHER" id="PTHR43133">
    <property type="entry name" value="RNA POLYMERASE ECF-TYPE SIGMA FACTO"/>
    <property type="match status" value="1"/>
</dbReference>
<dbReference type="InterPro" id="IPR007627">
    <property type="entry name" value="RNA_pol_sigma70_r2"/>
</dbReference>
<dbReference type="PATRIC" id="fig|1515334.3.peg.888"/>
<keyword evidence="1" id="KW-0805">Transcription regulation</keyword>
<dbReference type="PANTHER" id="PTHR43133:SF62">
    <property type="entry name" value="RNA POLYMERASE SIGMA FACTOR SIGZ"/>
    <property type="match status" value="1"/>
</dbReference>
<comment type="caution">
    <text evidence="4">The sequence shown here is derived from an EMBL/GenBank/DDBJ whole genome shotgun (WGS) entry which is preliminary data.</text>
</comment>
<dbReference type="STRING" id="561184.SAMN05216376_11797"/>
<evidence type="ECO:0000256" key="1">
    <source>
        <dbReference type="ARBA" id="ARBA00023015"/>
    </source>
</evidence>
<dbReference type="InterPro" id="IPR036388">
    <property type="entry name" value="WH-like_DNA-bd_sf"/>
</dbReference>
<dbReference type="EMBL" id="JSUQ01000003">
    <property type="protein sequence ID" value="KHQ54291.1"/>
    <property type="molecule type" value="Genomic_DNA"/>
</dbReference>
<keyword evidence="5" id="KW-1185">Reference proteome</keyword>
<dbReference type="NCBIfam" id="TIGR02937">
    <property type="entry name" value="sigma70-ECF"/>
    <property type="match status" value="1"/>
</dbReference>
<dbReference type="InterPro" id="IPR014284">
    <property type="entry name" value="RNA_pol_sigma-70_dom"/>
</dbReference>
<accession>A0A225QXY1</accession>
<evidence type="ECO:0000256" key="3">
    <source>
        <dbReference type="ARBA" id="ARBA00023163"/>
    </source>
</evidence>
<dbReference type="RefSeq" id="WP_043137862.1">
    <property type="nucleotide sequence ID" value="NZ_AP022337.1"/>
</dbReference>
<gene>
    <name evidence="4" type="ORF">OA50_00883</name>
</gene>
<dbReference type="InterPro" id="IPR039425">
    <property type="entry name" value="RNA_pol_sigma-70-like"/>
</dbReference>
<evidence type="ECO:0000313" key="4">
    <source>
        <dbReference type="EMBL" id="KHQ54291.1"/>
    </source>
</evidence>
<dbReference type="Proteomes" id="UP000030960">
    <property type="component" value="Unassembled WGS sequence"/>
</dbReference>
<proteinExistence type="predicted"/>
<dbReference type="Gene3D" id="1.10.10.10">
    <property type="entry name" value="Winged helix-like DNA-binding domain superfamily/Winged helix DNA-binding domain"/>
    <property type="match status" value="1"/>
</dbReference>
<accession>A0A0B3SC69</accession>